<keyword evidence="2" id="KW-1185">Reference proteome</keyword>
<gene>
    <name evidence="1" type="ORF">GOSPT_118_00140</name>
</gene>
<accession>H5U5D0</accession>
<name>H5U5D0_9ACTN</name>
<dbReference type="AlphaFoldDB" id="H5U5D0"/>
<evidence type="ECO:0000313" key="1">
    <source>
        <dbReference type="EMBL" id="GAB40938.1"/>
    </source>
</evidence>
<comment type="caution">
    <text evidence="1">The sequence shown here is derived from an EMBL/GenBank/DDBJ whole genome shotgun (WGS) entry which is preliminary data.</text>
</comment>
<reference evidence="1 2" key="1">
    <citation type="submission" date="2012-02" db="EMBL/GenBank/DDBJ databases">
        <title>Whole genome shotgun sequence of Gordonia sputi NBRC 100414.</title>
        <authorList>
            <person name="Yoshida I."/>
            <person name="Hosoyama A."/>
            <person name="Tsuchikane K."/>
            <person name="Katsumata H."/>
            <person name="Yamazaki S."/>
            <person name="Fujita N."/>
        </authorList>
    </citation>
    <scope>NUCLEOTIDE SEQUENCE [LARGE SCALE GENOMIC DNA]</scope>
    <source>
        <strain evidence="1 2">NBRC 100414</strain>
    </source>
</reference>
<evidence type="ECO:0000313" key="2">
    <source>
        <dbReference type="Proteomes" id="UP000005845"/>
    </source>
</evidence>
<proteinExistence type="predicted"/>
<protein>
    <submittedName>
        <fullName evidence="1">Uncharacterized protein</fullName>
    </submittedName>
</protein>
<dbReference type="EMBL" id="BAFC01000116">
    <property type="protein sequence ID" value="GAB40938.1"/>
    <property type="molecule type" value="Genomic_DNA"/>
</dbReference>
<dbReference type="Proteomes" id="UP000005845">
    <property type="component" value="Unassembled WGS sequence"/>
</dbReference>
<sequence length="66" mass="7270">MIVKSVSDIANPPANTTDHREVVNGYAWLPDRLLVSLNAETDGRGNTVDMNQFDDLLVKATKKASR</sequence>
<organism evidence="1 2">
    <name type="scientific">Gordonia sputi NBRC 100414</name>
    <dbReference type="NCBI Taxonomy" id="1089453"/>
    <lineage>
        <taxon>Bacteria</taxon>
        <taxon>Bacillati</taxon>
        <taxon>Actinomycetota</taxon>
        <taxon>Actinomycetes</taxon>
        <taxon>Mycobacteriales</taxon>
        <taxon>Gordoniaceae</taxon>
        <taxon>Gordonia</taxon>
    </lineage>
</organism>